<evidence type="ECO:0000313" key="1">
    <source>
        <dbReference type="EMBL" id="OQS05617.1"/>
    </source>
</evidence>
<dbReference type="EMBL" id="JNBS01000439">
    <property type="protein sequence ID" value="OQS05617.1"/>
    <property type="molecule type" value="Genomic_DNA"/>
</dbReference>
<comment type="caution">
    <text evidence="1">The sequence shown here is derived from an EMBL/GenBank/DDBJ whole genome shotgun (WGS) entry which is preliminary data.</text>
</comment>
<dbReference type="PANTHER" id="PTHR15245:SF20">
    <property type="entry name" value="SYMPLEKIN"/>
    <property type="match status" value="1"/>
</dbReference>
<organism evidence="1 2">
    <name type="scientific">Thraustotheca clavata</name>
    <dbReference type="NCBI Taxonomy" id="74557"/>
    <lineage>
        <taxon>Eukaryota</taxon>
        <taxon>Sar</taxon>
        <taxon>Stramenopiles</taxon>
        <taxon>Oomycota</taxon>
        <taxon>Saprolegniomycetes</taxon>
        <taxon>Saprolegniales</taxon>
        <taxon>Achlyaceae</taxon>
        <taxon>Thraustotheca</taxon>
    </lineage>
</organism>
<dbReference type="Gene3D" id="1.25.10.10">
    <property type="entry name" value="Leucine-rich Repeat Variant"/>
    <property type="match status" value="1"/>
</dbReference>
<reference evidence="1 2" key="1">
    <citation type="journal article" date="2014" name="Genome Biol. Evol.">
        <title>The secreted proteins of Achlya hypogyna and Thraustotheca clavata identify the ancestral oomycete secretome and reveal gene acquisitions by horizontal gene transfer.</title>
        <authorList>
            <person name="Misner I."/>
            <person name="Blouin N."/>
            <person name="Leonard G."/>
            <person name="Richards T.A."/>
            <person name="Lane C.E."/>
        </authorList>
    </citation>
    <scope>NUCLEOTIDE SEQUENCE [LARGE SCALE GENOMIC DNA]</scope>
    <source>
        <strain evidence="1 2">ATCC 34112</strain>
    </source>
</reference>
<evidence type="ECO:0000313" key="2">
    <source>
        <dbReference type="Proteomes" id="UP000243217"/>
    </source>
</evidence>
<dbReference type="AlphaFoldDB" id="A0A1W0A5Q9"/>
<dbReference type="InterPro" id="IPR021850">
    <property type="entry name" value="Symplekin/Pta1"/>
</dbReference>
<dbReference type="GO" id="GO:0005847">
    <property type="term" value="C:mRNA cleavage and polyadenylation specificity factor complex"/>
    <property type="evidence" value="ECO:0007669"/>
    <property type="project" value="TreeGrafter"/>
</dbReference>
<dbReference type="PANTHER" id="PTHR15245">
    <property type="entry name" value="SYMPLEKIN-RELATED"/>
    <property type="match status" value="1"/>
</dbReference>
<accession>A0A1W0A5Q9</accession>
<dbReference type="Proteomes" id="UP000243217">
    <property type="component" value="Unassembled WGS sequence"/>
</dbReference>
<gene>
    <name evidence="1" type="ORF">THRCLA_20571</name>
</gene>
<dbReference type="InterPro" id="IPR011989">
    <property type="entry name" value="ARM-like"/>
</dbReference>
<protein>
    <submittedName>
        <fullName evidence="1">Uncharacterized protein</fullName>
    </submittedName>
</protein>
<sequence length="298" mass="33323">MSRVLELVNAASEAMDANEKISILHRLKEVLLECTPLPSIQEYKLAMDGIVAMTTESNGNVAITILFMIEDALNQNSQIKSAPILAQTRFALLETIGIILTINAGPSAIRKAMKLLDKYITTIVYHIWMEPLDPLDESIWHKLLKLIHILEQMIEQLQDAQAVLLATKILETSAFHLSFARDSIHRDPARSNIQPDDLHLGSIPTSHRFVRADQLAGLGTNIIYALTNRLTNAPRHPMLAFGRREYVTLIHSLSLLSCLRTEYAAIVVPCLLNLHATIEALNPRIQYTVVLNMKANLV</sequence>
<proteinExistence type="predicted"/>
<name>A0A1W0A5Q9_9STRA</name>
<dbReference type="STRING" id="74557.A0A1W0A5Q9"/>
<keyword evidence="2" id="KW-1185">Reference proteome</keyword>